<feature type="region of interest" description="Disordered" evidence="1">
    <location>
        <begin position="1"/>
        <end position="22"/>
    </location>
</feature>
<name>A0A1H5PB59_9MICC</name>
<evidence type="ECO:0000313" key="3">
    <source>
        <dbReference type="Proteomes" id="UP000182725"/>
    </source>
</evidence>
<organism evidence="2 3">
    <name type="scientific">Arthrobacter alpinus</name>
    <dbReference type="NCBI Taxonomy" id="656366"/>
    <lineage>
        <taxon>Bacteria</taxon>
        <taxon>Bacillati</taxon>
        <taxon>Actinomycetota</taxon>
        <taxon>Actinomycetes</taxon>
        <taxon>Micrococcales</taxon>
        <taxon>Micrococcaceae</taxon>
        <taxon>Arthrobacter</taxon>
    </lineage>
</organism>
<protein>
    <submittedName>
        <fullName evidence="2">Uncharacterized protein</fullName>
    </submittedName>
</protein>
<sequence>MGASGQATVMGRTIEARKQTSVPQTLPLGHIVNTTDGCGHAFCSSQEK</sequence>
<dbReference type="EMBL" id="FNTV01000002">
    <property type="protein sequence ID" value="SEF10940.1"/>
    <property type="molecule type" value="Genomic_DNA"/>
</dbReference>
<gene>
    <name evidence="2" type="ORF">SAMN04489740_4051</name>
</gene>
<dbReference type="AlphaFoldDB" id="A0A1H5PB59"/>
<evidence type="ECO:0000313" key="2">
    <source>
        <dbReference type="EMBL" id="SEF10940.1"/>
    </source>
</evidence>
<evidence type="ECO:0000256" key="1">
    <source>
        <dbReference type="SAM" id="MobiDB-lite"/>
    </source>
</evidence>
<dbReference type="Proteomes" id="UP000182725">
    <property type="component" value="Unassembled WGS sequence"/>
</dbReference>
<reference evidence="2 3" key="1">
    <citation type="submission" date="2016-10" db="EMBL/GenBank/DDBJ databases">
        <authorList>
            <person name="de Groot N.N."/>
        </authorList>
    </citation>
    <scope>NUCLEOTIDE SEQUENCE [LARGE SCALE GENOMIC DNA]</scope>
    <source>
        <strain evidence="2 3">DSM 22274</strain>
    </source>
</reference>
<accession>A0A1H5PB59</accession>
<proteinExistence type="predicted"/>